<proteinExistence type="inferred from homology"/>
<evidence type="ECO:0000256" key="2">
    <source>
        <dbReference type="ARBA" id="ARBA00004496"/>
    </source>
</evidence>
<keyword evidence="6" id="KW-0969">Cilium</keyword>
<dbReference type="PROSITE" id="PS51203">
    <property type="entry name" value="CS"/>
    <property type="match status" value="1"/>
</dbReference>
<sequence length="455" mass="51407">MEICSLEEVSLHQQDIEKIEHIGRWCRNLKILYLQNNLIPRIENLGHLKKLQYLNLALNNIEVIENLEGCESLQKLDLTVNFVGCLSSARSLRSNLHLRELFLVGNPCAAFQGYREFLVVTLPQLKVSPGGLEVPPSDQPSRTREEEGAPRPQWLDGAEISRSERISASQRVEELTRRLGEQEEQHLAQRQRERQEAEVKKSRRGVSACSSQENQEEEDEDPSVEEHFWSTPCVFSPESRLEAHQHLEKSRRRAQRDKAKEPKAERTLVTAEGRVWNINEPKLEFTLTEDEDTNSVLLDLAIYRHMDTSLMDVDVQPTFARVTVKGKIFQIVLPAEVKPDSSKAHRSQTSGRLLLTMPKVGPGWSRVVQGGSRVAQGGSRVAQGGPRIVQDGPGKQLPERLEVDPSRRSVVDLSAIVPRRQTREGPLERCRVAPPTSTSSSCEEFVDDLDVPPLI</sequence>
<evidence type="ECO:0000259" key="11">
    <source>
        <dbReference type="PROSITE" id="PS51203"/>
    </source>
</evidence>
<feature type="region of interest" description="Disordered" evidence="10">
    <location>
        <begin position="422"/>
        <end position="443"/>
    </location>
</feature>
<dbReference type="FunFam" id="3.80.10.10:FF:000052">
    <property type="entry name" value="Leucine rich repeat containing 6"/>
    <property type="match status" value="1"/>
</dbReference>
<evidence type="ECO:0000256" key="1">
    <source>
        <dbReference type="ARBA" id="ARBA00004138"/>
    </source>
</evidence>
<dbReference type="AlphaFoldDB" id="Q4SUL5"/>
<dbReference type="SUPFAM" id="SSF52058">
    <property type="entry name" value="L domain-like"/>
    <property type="match status" value="1"/>
</dbReference>
<dbReference type="Pfam" id="PF14580">
    <property type="entry name" value="LRR_9"/>
    <property type="match status" value="1"/>
</dbReference>
<keyword evidence="7" id="KW-0966">Cell projection</keyword>
<accession>Q4SUL5</accession>
<feature type="compositionally biased region" description="Basic and acidic residues" evidence="10">
    <location>
        <begin position="256"/>
        <end position="265"/>
    </location>
</feature>
<feature type="domain" description="CS" evidence="11">
    <location>
        <begin position="278"/>
        <end position="368"/>
    </location>
</feature>
<evidence type="ECO:0000313" key="12">
    <source>
        <dbReference type="EMBL" id="CAF95667.1"/>
    </source>
</evidence>
<dbReference type="InterPro" id="IPR001611">
    <property type="entry name" value="Leu-rich_rpt"/>
</dbReference>
<feature type="compositionally biased region" description="Basic and acidic residues" evidence="10">
    <location>
        <begin position="422"/>
        <end position="431"/>
    </location>
</feature>
<dbReference type="EMBL" id="CAAE01013871">
    <property type="protein sequence ID" value="CAF95667.1"/>
    <property type="molecule type" value="Genomic_DNA"/>
</dbReference>
<organism evidence="12">
    <name type="scientific">Tetraodon nigroviridis</name>
    <name type="common">Spotted green pufferfish</name>
    <name type="synonym">Chelonodon nigroviridis</name>
    <dbReference type="NCBI Taxonomy" id="99883"/>
    <lineage>
        <taxon>Eukaryota</taxon>
        <taxon>Metazoa</taxon>
        <taxon>Chordata</taxon>
        <taxon>Craniata</taxon>
        <taxon>Vertebrata</taxon>
        <taxon>Euteleostomi</taxon>
        <taxon>Actinopterygii</taxon>
        <taxon>Neopterygii</taxon>
        <taxon>Teleostei</taxon>
        <taxon>Neoteleostei</taxon>
        <taxon>Acanthomorphata</taxon>
        <taxon>Eupercaria</taxon>
        <taxon>Tetraodontiformes</taxon>
        <taxon>Tetradontoidea</taxon>
        <taxon>Tetraodontidae</taxon>
        <taxon>Tetraodon</taxon>
    </lineage>
</organism>
<dbReference type="InterPro" id="IPR056496">
    <property type="entry name" value="CS_DNAAF11_C"/>
</dbReference>
<dbReference type="PANTHER" id="PTHR18849">
    <property type="entry name" value="LEUCINE RICH REPEAT PROTEIN"/>
    <property type="match status" value="1"/>
</dbReference>
<feature type="compositionally biased region" description="Acidic residues" evidence="10">
    <location>
        <begin position="214"/>
        <end position="223"/>
    </location>
</feature>
<dbReference type="InterPro" id="IPR032675">
    <property type="entry name" value="LRR_dom_sf"/>
</dbReference>
<dbReference type="KEGG" id="tng:GSTEN00012405G001"/>
<reference evidence="12" key="1">
    <citation type="journal article" date="2004" name="Nature">
        <title>Genome duplication in the teleost fish Tetraodon nigroviridis reveals the early vertebrate proto-karyotype.</title>
        <authorList>
            <person name="Jaillon O."/>
            <person name="Aury J.-M."/>
            <person name="Brunet F."/>
            <person name="Petit J.-L."/>
            <person name="Stange-Thomann N."/>
            <person name="Mauceli E."/>
            <person name="Bouneau L."/>
            <person name="Fischer C."/>
            <person name="Ozouf-Costaz C."/>
            <person name="Bernot A."/>
            <person name="Nicaud S."/>
            <person name="Jaffe D."/>
            <person name="Fisher S."/>
            <person name="Lutfalla G."/>
            <person name="Dossat C."/>
            <person name="Segurens B."/>
            <person name="Dasilva C."/>
            <person name="Salanoubat M."/>
            <person name="Levy M."/>
            <person name="Boudet N."/>
            <person name="Castellano S."/>
            <person name="Anthouard V."/>
            <person name="Jubin C."/>
            <person name="Castelli V."/>
            <person name="Katinka M."/>
            <person name="Vacherie B."/>
            <person name="Biemont C."/>
            <person name="Skalli Z."/>
            <person name="Cattolico L."/>
            <person name="Poulain J."/>
            <person name="De Berardinis V."/>
            <person name="Cruaud C."/>
            <person name="Duprat S."/>
            <person name="Brottier P."/>
            <person name="Coutanceau J.-P."/>
            <person name="Gouzy J."/>
            <person name="Parra G."/>
            <person name="Lardier G."/>
            <person name="Chapple C."/>
            <person name="McKernan K.J."/>
            <person name="McEwan P."/>
            <person name="Bosak S."/>
            <person name="Kellis M."/>
            <person name="Volff J.-N."/>
            <person name="Guigo R."/>
            <person name="Zody M.C."/>
            <person name="Mesirov J."/>
            <person name="Lindblad-Toh K."/>
            <person name="Birren B."/>
            <person name="Nusbaum C."/>
            <person name="Kahn D."/>
            <person name="Robinson-Rechavi M."/>
            <person name="Laudet V."/>
            <person name="Schachter V."/>
            <person name="Quetier F."/>
            <person name="Saurin W."/>
            <person name="Scarpelli C."/>
            <person name="Wincker P."/>
            <person name="Lander E.S."/>
            <person name="Weissenbach J."/>
            <person name="Roest Crollius H."/>
        </authorList>
    </citation>
    <scope>NUCLEOTIDE SEQUENCE [LARGE SCALE GENOMIC DNA]</scope>
</reference>
<gene>
    <name evidence="12" type="ORF">GSTENG00012405001</name>
</gene>
<feature type="region of interest" description="Disordered" evidence="10">
    <location>
        <begin position="129"/>
        <end position="160"/>
    </location>
</feature>
<reference evidence="12" key="2">
    <citation type="submission" date="2004-02" db="EMBL/GenBank/DDBJ databases">
        <authorList>
            <consortium name="Genoscope"/>
            <consortium name="Whitehead Institute Centre for Genome Research"/>
        </authorList>
    </citation>
    <scope>NUCLEOTIDE SEQUENCE</scope>
</reference>
<evidence type="ECO:0000256" key="8">
    <source>
        <dbReference type="ARBA" id="ARBA00049982"/>
    </source>
</evidence>
<evidence type="ECO:0000256" key="10">
    <source>
        <dbReference type="SAM" id="MobiDB-lite"/>
    </source>
</evidence>
<dbReference type="Pfam" id="PF23602">
    <property type="entry name" value="CS_DNAAF11_C"/>
    <property type="match status" value="1"/>
</dbReference>
<comment type="similarity">
    <text evidence="8">Belongs to the tilB family.</text>
</comment>
<name>Q4SUL5_TETNG</name>
<feature type="region of interest" description="Disordered" evidence="10">
    <location>
        <begin position="177"/>
        <end position="226"/>
    </location>
</feature>
<dbReference type="GO" id="GO:0036158">
    <property type="term" value="P:outer dynein arm assembly"/>
    <property type="evidence" value="ECO:0007669"/>
    <property type="project" value="TreeGrafter"/>
</dbReference>
<dbReference type="Gene3D" id="3.80.10.10">
    <property type="entry name" value="Ribonuclease Inhibitor"/>
    <property type="match status" value="1"/>
</dbReference>
<keyword evidence="3" id="KW-0963">Cytoplasm</keyword>
<feature type="compositionally biased region" description="Basic and acidic residues" evidence="10">
    <location>
        <begin position="177"/>
        <end position="200"/>
    </location>
</feature>
<feature type="region of interest" description="Disordered" evidence="10">
    <location>
        <begin position="240"/>
        <end position="265"/>
    </location>
</feature>
<evidence type="ECO:0000256" key="6">
    <source>
        <dbReference type="ARBA" id="ARBA00023069"/>
    </source>
</evidence>
<dbReference type="PANTHER" id="PTHR18849:SF0">
    <property type="entry name" value="CILIA- AND FLAGELLA-ASSOCIATED PROTEIN 410-RELATED"/>
    <property type="match status" value="1"/>
</dbReference>
<dbReference type="SMART" id="SM00365">
    <property type="entry name" value="LRR_SD22"/>
    <property type="match status" value="2"/>
</dbReference>
<keyword evidence="5" id="KW-0677">Repeat</keyword>
<dbReference type="InterPro" id="IPR007052">
    <property type="entry name" value="CS_dom"/>
</dbReference>
<evidence type="ECO:0000256" key="4">
    <source>
        <dbReference type="ARBA" id="ARBA00022614"/>
    </source>
</evidence>
<dbReference type="GO" id="GO:0005929">
    <property type="term" value="C:cilium"/>
    <property type="evidence" value="ECO:0007669"/>
    <property type="project" value="UniProtKB-SubCell"/>
</dbReference>
<dbReference type="PROSITE" id="PS51450">
    <property type="entry name" value="LRR"/>
    <property type="match status" value="2"/>
</dbReference>
<dbReference type="OrthoDB" id="10250990at2759"/>
<evidence type="ECO:0000256" key="3">
    <source>
        <dbReference type="ARBA" id="ARBA00022490"/>
    </source>
</evidence>
<dbReference type="GO" id="GO:0005737">
    <property type="term" value="C:cytoplasm"/>
    <property type="evidence" value="ECO:0007669"/>
    <property type="project" value="UniProtKB-SubCell"/>
</dbReference>
<protein>
    <recommendedName>
        <fullName evidence="9">Leucine-rich repeat-containing protein 6</fullName>
    </recommendedName>
</protein>
<evidence type="ECO:0000256" key="5">
    <source>
        <dbReference type="ARBA" id="ARBA00022737"/>
    </source>
</evidence>
<comment type="subcellular location">
    <subcellularLocation>
        <location evidence="1">Cell projection</location>
        <location evidence="1">Cilium</location>
    </subcellularLocation>
    <subcellularLocation>
        <location evidence="2">Cytoplasm</location>
    </subcellularLocation>
</comment>
<feature type="region of interest" description="Disordered" evidence="10">
    <location>
        <begin position="377"/>
        <end position="399"/>
    </location>
</feature>
<keyword evidence="4" id="KW-0433">Leucine-rich repeat</keyword>
<evidence type="ECO:0000256" key="9">
    <source>
        <dbReference type="ARBA" id="ARBA00050057"/>
    </source>
</evidence>
<evidence type="ECO:0000256" key="7">
    <source>
        <dbReference type="ARBA" id="ARBA00023273"/>
    </source>
</evidence>